<dbReference type="eggNOG" id="COG0309">
    <property type="taxonomic scope" value="Bacteria"/>
</dbReference>
<dbReference type="EMBL" id="CP001634">
    <property type="protein sequence ID" value="ACR79276.1"/>
    <property type="molecule type" value="Genomic_DNA"/>
</dbReference>
<feature type="domain" description="PurM-like N-terminal" evidence="2">
    <location>
        <begin position="47"/>
        <end position="146"/>
    </location>
</feature>
<evidence type="ECO:0000313" key="4">
    <source>
        <dbReference type="EMBL" id="ACR79276.1"/>
    </source>
</evidence>
<dbReference type="KEGG" id="kol:Kole_0556"/>
<dbReference type="Gene3D" id="3.30.1330.10">
    <property type="entry name" value="PurM-like, N-terminal domain"/>
    <property type="match status" value="1"/>
</dbReference>
<dbReference type="SUPFAM" id="SSF55326">
    <property type="entry name" value="PurM N-terminal domain-like"/>
    <property type="match status" value="1"/>
</dbReference>
<dbReference type="InterPro" id="IPR011854">
    <property type="entry name" value="HypE"/>
</dbReference>
<dbReference type="Gene3D" id="3.90.650.10">
    <property type="entry name" value="PurM-like C-terminal domain"/>
    <property type="match status" value="1"/>
</dbReference>
<proteinExistence type="inferred from homology"/>
<evidence type="ECO:0000259" key="2">
    <source>
        <dbReference type="Pfam" id="PF00586"/>
    </source>
</evidence>
<dbReference type="Pfam" id="PF00586">
    <property type="entry name" value="AIRS"/>
    <property type="match status" value="1"/>
</dbReference>
<dbReference type="PANTHER" id="PTHR30303:SF0">
    <property type="entry name" value="CARBAMOYL DEHYDRATASE HYPE"/>
    <property type="match status" value="1"/>
</dbReference>
<evidence type="ECO:0000313" key="5">
    <source>
        <dbReference type="Proteomes" id="UP000002382"/>
    </source>
</evidence>
<dbReference type="InterPro" id="IPR016188">
    <property type="entry name" value="PurM-like_N"/>
</dbReference>
<dbReference type="SUPFAM" id="SSF56042">
    <property type="entry name" value="PurM C-terminal domain-like"/>
    <property type="match status" value="1"/>
</dbReference>
<accession>C5CEU2</accession>
<dbReference type="GO" id="GO:0051604">
    <property type="term" value="P:protein maturation"/>
    <property type="evidence" value="ECO:0007669"/>
    <property type="project" value="TreeGrafter"/>
</dbReference>
<evidence type="ECO:0000259" key="3">
    <source>
        <dbReference type="Pfam" id="PF02769"/>
    </source>
</evidence>
<dbReference type="InterPro" id="IPR036921">
    <property type="entry name" value="PurM-like_N_sf"/>
</dbReference>
<dbReference type="Proteomes" id="UP000002382">
    <property type="component" value="Chromosome"/>
</dbReference>
<dbReference type="PIRSF" id="PIRSF005644">
    <property type="entry name" value="Hdrgns_mtr_HypE"/>
    <property type="match status" value="1"/>
</dbReference>
<dbReference type="PANTHER" id="PTHR30303">
    <property type="entry name" value="HYDROGENASE ISOENZYMES FORMATION PROTEIN HYPE"/>
    <property type="match status" value="1"/>
</dbReference>
<sequence length="326" mass="35833">MKERIITLHHNSGKKQFKLLKHIEKLLGSTLVSTENDSGFLEEVVDTVTTDSFTISPVFFPGGDIGKLSVCGSINDLVMTGAKPKYITLSVVLEEGFEFSRLDKIIDSIRKELDENGVKIIAGDTKVMEHGALDKIVINTTCLGEVLYEKLCVKRIETNDLIIITGPIGLHGAAIMAERKGFQIDFQSDCRVLTKLLAVIKGLRVHAMRDPTRGGLAQILNEFSHSTKRNFAIYEDKLPIPGGVKTVSEILGIDPLYLACEGTAVIICHPEDAQDLLERLKNAGFDPSTIGFVGGIIERPLLILKTRNGAKRVLPMLVEELTPRIC</sequence>
<evidence type="ECO:0000256" key="1">
    <source>
        <dbReference type="ARBA" id="ARBA00006243"/>
    </source>
</evidence>
<keyword evidence="5" id="KW-1185">Reference proteome</keyword>
<comment type="similarity">
    <text evidence="1">Belongs to the HypE family.</text>
</comment>
<organism evidence="4 5">
    <name type="scientific">Kosmotoga olearia (strain ATCC BAA-1733 / DSM 21960 / TBF 19.5.1)</name>
    <dbReference type="NCBI Taxonomy" id="521045"/>
    <lineage>
        <taxon>Bacteria</taxon>
        <taxon>Thermotogati</taxon>
        <taxon>Thermotogota</taxon>
        <taxon>Thermotogae</taxon>
        <taxon>Kosmotogales</taxon>
        <taxon>Kosmotogaceae</taxon>
        <taxon>Kosmotoga</taxon>
    </lineage>
</organism>
<dbReference type="InterPro" id="IPR010918">
    <property type="entry name" value="PurM-like_C_dom"/>
</dbReference>
<reference evidence="4 5" key="1">
    <citation type="submission" date="2009-06" db="EMBL/GenBank/DDBJ databases">
        <title>Complete sequence of Thermotogales bacterium TBF 19.5.1.</title>
        <authorList>
            <consortium name="US DOE Joint Genome Institute"/>
            <person name="Lucas S."/>
            <person name="Copeland A."/>
            <person name="Lapidus A."/>
            <person name="Glavina del Rio T."/>
            <person name="Tice H."/>
            <person name="Bruce D."/>
            <person name="Goodwin L."/>
            <person name="Pitluck S."/>
            <person name="Chertkov O."/>
            <person name="Brettin T."/>
            <person name="Detter J.C."/>
            <person name="Han C."/>
            <person name="Schmutz J."/>
            <person name="Larimer F."/>
            <person name="Land M."/>
            <person name="Hauser L."/>
            <person name="Kyrpides N."/>
            <person name="Ovchinnikova G."/>
            <person name="Noll K."/>
        </authorList>
    </citation>
    <scope>NUCLEOTIDE SEQUENCE [LARGE SCALE GENOMIC DNA]</scope>
    <source>
        <strain evidence="5">ATCC BAA-1733 / DSM 21960 / TBF 19.5.1</strain>
    </source>
</reference>
<dbReference type="NCBIfam" id="TIGR02124">
    <property type="entry name" value="hypE"/>
    <property type="match status" value="1"/>
</dbReference>
<dbReference type="HOGENOM" id="CLU_049733_0_0_0"/>
<dbReference type="AlphaFoldDB" id="C5CEU2"/>
<dbReference type="Pfam" id="PF02769">
    <property type="entry name" value="AIRS_C"/>
    <property type="match status" value="1"/>
</dbReference>
<name>C5CEU2_KOSOT</name>
<gene>
    <name evidence="4" type="ordered locus">Kole_0556</name>
</gene>
<reference evidence="4 5" key="2">
    <citation type="journal article" date="2011" name="J. Bacteriol.">
        <title>Genome Sequence of Kosmotoga olearia Strain TBF 19.5.1, a Thermophilic Bacterium with a Wide Growth Temperature Range, Isolated from the Troll B Oil Platform in the North Sea.</title>
        <authorList>
            <person name="Swithers K.S."/>
            <person name="Dipippo J.L."/>
            <person name="Bruce D.C."/>
            <person name="Detter C."/>
            <person name="Tapia R."/>
            <person name="Han S."/>
            <person name="Goodwin L.A."/>
            <person name="Han J."/>
            <person name="Woyke T."/>
            <person name="Pitluck S."/>
            <person name="Pennacchio L."/>
            <person name="Nolan M."/>
            <person name="Mikhailova N."/>
            <person name="Land M.L."/>
            <person name="Nesbo C.L."/>
            <person name="Gogarten J.P."/>
            <person name="Noll K.M."/>
        </authorList>
    </citation>
    <scope>NUCLEOTIDE SEQUENCE [LARGE SCALE GENOMIC DNA]</scope>
    <source>
        <strain evidence="5">ATCC BAA-1733 / DSM 21960 / TBF 19.5.1</strain>
    </source>
</reference>
<protein>
    <submittedName>
        <fullName evidence="4">Hydrogenase expression/formation protein HypE</fullName>
    </submittedName>
</protein>
<feature type="domain" description="PurM-like C-terminal" evidence="3">
    <location>
        <begin position="159"/>
        <end position="293"/>
    </location>
</feature>
<dbReference type="STRING" id="521045.Kole_0556"/>
<dbReference type="InterPro" id="IPR036676">
    <property type="entry name" value="PurM-like_C_sf"/>
</dbReference>